<accession>A0AAJ6VM20</accession>
<dbReference type="Gene3D" id="3.20.20.120">
    <property type="entry name" value="Enolase-like C-terminal domain"/>
    <property type="match status" value="1"/>
</dbReference>
<evidence type="ECO:0000256" key="9">
    <source>
        <dbReference type="ARBA" id="ARBA00032132"/>
    </source>
</evidence>
<evidence type="ECO:0000256" key="2">
    <source>
        <dbReference type="ARBA" id="ARBA00009604"/>
    </source>
</evidence>
<evidence type="ECO:0000256" key="1">
    <source>
        <dbReference type="ARBA" id="ARBA00005031"/>
    </source>
</evidence>
<feature type="domain" description="Enolase N-terminal" evidence="12">
    <location>
        <begin position="3"/>
        <end position="134"/>
    </location>
</feature>
<dbReference type="HAMAP" id="MF_00318">
    <property type="entry name" value="Enolase"/>
    <property type="match status" value="1"/>
</dbReference>
<dbReference type="GeneID" id="105360320"/>
<keyword evidence="10" id="KW-0479">Metal-binding</keyword>
<feature type="binding site" evidence="10">
    <location>
        <position position="246"/>
    </location>
    <ligand>
        <name>Mg(2+)</name>
        <dbReference type="ChEBI" id="CHEBI:18420"/>
    </ligand>
</feature>
<dbReference type="InterPro" id="IPR029017">
    <property type="entry name" value="Enolase-like_N"/>
</dbReference>
<dbReference type="AlphaFoldDB" id="A0AAJ6VM20"/>
<comment type="pathway">
    <text evidence="1">Carbohydrate degradation; glycolysis; pyruvate from D-glyceraldehyde 3-phosphate: step 4/5.</text>
</comment>
<dbReference type="PIRSF" id="PIRSF001400">
    <property type="entry name" value="Enolase"/>
    <property type="match status" value="1"/>
</dbReference>
<dbReference type="SMART" id="SM01193">
    <property type="entry name" value="Enolase_N"/>
    <property type="match status" value="1"/>
</dbReference>
<feature type="domain" description="Enolase C-terminal TIM barrel" evidence="11">
    <location>
        <begin position="142"/>
        <end position="435"/>
    </location>
</feature>
<dbReference type="RefSeq" id="XP_011495512.1">
    <property type="nucleotide sequence ID" value="XM_011497210.1"/>
</dbReference>
<dbReference type="Gene3D" id="3.30.390.10">
    <property type="entry name" value="Enolase-like, N-terminal domain"/>
    <property type="match status" value="1"/>
</dbReference>
<feature type="binding site" evidence="10">
    <location>
        <position position="322"/>
    </location>
    <ligand>
        <name>Mg(2+)</name>
        <dbReference type="ChEBI" id="CHEBI:18420"/>
    </ligand>
</feature>
<dbReference type="InterPro" id="IPR000941">
    <property type="entry name" value="Enolase"/>
</dbReference>
<name>A0AAJ6VM20_9HYME</name>
<keyword evidence="6" id="KW-0324">Glycolysis</keyword>
<evidence type="ECO:0000256" key="10">
    <source>
        <dbReference type="PIRSR" id="PIRSR001400-3"/>
    </source>
</evidence>
<gene>
    <name evidence="14" type="primary">LOC105360320</name>
</gene>
<evidence type="ECO:0000313" key="14">
    <source>
        <dbReference type="RefSeq" id="XP_011495512.1"/>
    </source>
</evidence>
<sequence>MPIRKIKARQIFDACGDPTVEVDLITDVGLLRSSVPSVIFPSNIQAKEIRDENEAVFRGRSVLKVIETINNRIAPEILKSKLEVNQQREIDLLMQTLDGTPNKSKLGANAILGVSIACCKASAAKRGLPLYRYIASLCGNEKIYLPVPIFKIFSGGRAAGNNLAYEAFLILPTGATTFAEAMKMGIDIYREIEEQLAKIQEAKLPLTVLNEGTFAPQFDDNKEALATIDTAIKNKGYEGKVKIAVDIGASTFFKDGKYDLQYKSEDSNPEDYLEPNDLQEQYKQLFPDFPALVSIEDPFGLDNWDDWTNLVTALPDIQIVADELTATNAERLDKAIEQQAANSFVIRLSHIGSVTEAIDCVKQARDAGWGCIVSAGQGETEDTFIADFAVGTSCGQFKTGAPCRSERVAKYNQILRIEEELGKEAKYAGEKYRNPFSK</sequence>
<dbReference type="KEGG" id="csol:105360320"/>
<dbReference type="PANTHER" id="PTHR11902">
    <property type="entry name" value="ENOLASE"/>
    <property type="match status" value="1"/>
</dbReference>
<dbReference type="Pfam" id="PF03952">
    <property type="entry name" value="Enolase_N"/>
    <property type="match status" value="1"/>
</dbReference>
<keyword evidence="7" id="KW-0456">Lyase</keyword>
<evidence type="ECO:0000256" key="6">
    <source>
        <dbReference type="ARBA" id="ARBA00023152"/>
    </source>
</evidence>
<dbReference type="SFLD" id="SFLDS00001">
    <property type="entry name" value="Enolase"/>
    <property type="match status" value="1"/>
</dbReference>
<comment type="similarity">
    <text evidence="2">Belongs to the enolase family.</text>
</comment>
<dbReference type="InterPro" id="IPR020810">
    <property type="entry name" value="Enolase_C"/>
</dbReference>
<dbReference type="PANTHER" id="PTHR11902:SF1">
    <property type="entry name" value="ENOLASE"/>
    <property type="match status" value="1"/>
</dbReference>
<dbReference type="Pfam" id="PF00113">
    <property type="entry name" value="Enolase_C"/>
    <property type="match status" value="1"/>
</dbReference>
<reference evidence="14" key="1">
    <citation type="submission" date="2025-08" db="UniProtKB">
        <authorList>
            <consortium name="RefSeq"/>
        </authorList>
    </citation>
    <scope>IDENTIFICATION</scope>
</reference>
<dbReference type="InterPro" id="IPR036849">
    <property type="entry name" value="Enolase-like_C_sf"/>
</dbReference>
<dbReference type="GO" id="GO:0006096">
    <property type="term" value="P:glycolytic process"/>
    <property type="evidence" value="ECO:0007669"/>
    <property type="project" value="UniProtKB-KW"/>
</dbReference>
<dbReference type="GO" id="GO:0000287">
    <property type="term" value="F:magnesium ion binding"/>
    <property type="evidence" value="ECO:0007669"/>
    <property type="project" value="InterPro"/>
</dbReference>
<dbReference type="SUPFAM" id="SSF54826">
    <property type="entry name" value="Enolase N-terminal domain-like"/>
    <property type="match status" value="1"/>
</dbReference>
<protein>
    <recommendedName>
        <fullName evidence="4">Enolase</fullName>
        <ecNumber evidence="3">4.2.1.11</ecNumber>
    </recommendedName>
    <alternativeName>
        <fullName evidence="8">2-phospho-D-glycerate hydro-lyase</fullName>
    </alternativeName>
    <alternativeName>
        <fullName evidence="9">2-phosphoglycerate dehydratase</fullName>
    </alternativeName>
</protein>
<dbReference type="InterPro" id="IPR020811">
    <property type="entry name" value="Enolase_N"/>
</dbReference>
<dbReference type="EC" id="4.2.1.11" evidence="3"/>
<evidence type="ECO:0000259" key="11">
    <source>
        <dbReference type="SMART" id="SM01192"/>
    </source>
</evidence>
<dbReference type="GO" id="GO:0004634">
    <property type="term" value="F:phosphopyruvate hydratase activity"/>
    <property type="evidence" value="ECO:0007669"/>
    <property type="project" value="UniProtKB-EC"/>
</dbReference>
<comment type="cofactor">
    <cofactor evidence="10">
        <name>Mg(2+)</name>
        <dbReference type="ChEBI" id="CHEBI:18420"/>
    </cofactor>
    <text evidence="10">Mg(2+) is required for catalysis and for stabilizing the dimer.</text>
</comment>
<dbReference type="CDD" id="cd03313">
    <property type="entry name" value="enolase"/>
    <property type="match status" value="1"/>
</dbReference>
<keyword evidence="5 10" id="KW-0460">Magnesium</keyword>
<organism evidence="13 14">
    <name type="scientific">Ceratosolen solmsi marchali</name>
    <dbReference type="NCBI Taxonomy" id="326594"/>
    <lineage>
        <taxon>Eukaryota</taxon>
        <taxon>Metazoa</taxon>
        <taxon>Ecdysozoa</taxon>
        <taxon>Arthropoda</taxon>
        <taxon>Hexapoda</taxon>
        <taxon>Insecta</taxon>
        <taxon>Pterygota</taxon>
        <taxon>Neoptera</taxon>
        <taxon>Endopterygota</taxon>
        <taxon>Hymenoptera</taxon>
        <taxon>Apocrita</taxon>
        <taxon>Proctotrupomorpha</taxon>
        <taxon>Chalcidoidea</taxon>
        <taxon>Agaonidae</taxon>
        <taxon>Agaoninae</taxon>
        <taxon>Ceratosolen</taxon>
    </lineage>
</organism>
<evidence type="ECO:0000256" key="8">
    <source>
        <dbReference type="ARBA" id="ARBA00031125"/>
    </source>
</evidence>
<dbReference type="Proteomes" id="UP000695007">
    <property type="component" value="Unplaced"/>
</dbReference>
<dbReference type="GO" id="GO:0000015">
    <property type="term" value="C:phosphopyruvate hydratase complex"/>
    <property type="evidence" value="ECO:0007669"/>
    <property type="project" value="InterPro"/>
</dbReference>
<dbReference type="SMART" id="SM01192">
    <property type="entry name" value="Enolase_C"/>
    <property type="match status" value="1"/>
</dbReference>
<evidence type="ECO:0000256" key="3">
    <source>
        <dbReference type="ARBA" id="ARBA00012058"/>
    </source>
</evidence>
<feature type="binding site" evidence="10">
    <location>
        <position position="296"/>
    </location>
    <ligand>
        <name>Mg(2+)</name>
        <dbReference type="ChEBI" id="CHEBI:18420"/>
    </ligand>
</feature>
<evidence type="ECO:0000313" key="13">
    <source>
        <dbReference type="Proteomes" id="UP000695007"/>
    </source>
</evidence>
<evidence type="ECO:0000256" key="4">
    <source>
        <dbReference type="ARBA" id="ARBA00017068"/>
    </source>
</evidence>
<evidence type="ECO:0000256" key="7">
    <source>
        <dbReference type="ARBA" id="ARBA00023239"/>
    </source>
</evidence>
<dbReference type="SUPFAM" id="SSF51604">
    <property type="entry name" value="Enolase C-terminal domain-like"/>
    <property type="match status" value="1"/>
</dbReference>
<keyword evidence="13" id="KW-1185">Reference proteome</keyword>
<proteinExistence type="inferred from homology"/>
<dbReference type="PRINTS" id="PR00148">
    <property type="entry name" value="ENOLASE"/>
</dbReference>
<evidence type="ECO:0000259" key="12">
    <source>
        <dbReference type="SMART" id="SM01193"/>
    </source>
</evidence>
<evidence type="ECO:0000256" key="5">
    <source>
        <dbReference type="ARBA" id="ARBA00022842"/>
    </source>
</evidence>